<evidence type="ECO:0000313" key="1">
    <source>
        <dbReference type="EMBL" id="JAH18254.1"/>
    </source>
</evidence>
<accession>A0A0E9QN62</accession>
<organism evidence="1">
    <name type="scientific">Anguilla anguilla</name>
    <name type="common">European freshwater eel</name>
    <name type="synonym">Muraena anguilla</name>
    <dbReference type="NCBI Taxonomy" id="7936"/>
    <lineage>
        <taxon>Eukaryota</taxon>
        <taxon>Metazoa</taxon>
        <taxon>Chordata</taxon>
        <taxon>Craniata</taxon>
        <taxon>Vertebrata</taxon>
        <taxon>Euteleostomi</taxon>
        <taxon>Actinopterygii</taxon>
        <taxon>Neopterygii</taxon>
        <taxon>Teleostei</taxon>
        <taxon>Anguilliformes</taxon>
        <taxon>Anguillidae</taxon>
        <taxon>Anguilla</taxon>
    </lineage>
</organism>
<dbReference type="AlphaFoldDB" id="A0A0E9QN62"/>
<reference evidence="1" key="1">
    <citation type="submission" date="2014-11" db="EMBL/GenBank/DDBJ databases">
        <authorList>
            <person name="Amaro Gonzalez C."/>
        </authorList>
    </citation>
    <scope>NUCLEOTIDE SEQUENCE</scope>
</reference>
<name>A0A0E9QN62_ANGAN</name>
<dbReference type="Pfam" id="PF15376">
    <property type="entry name" value="DUF4603"/>
    <property type="match status" value="1"/>
</dbReference>
<sequence>MIRQKSKEQRDFEAECCLVLDGLELQGNAIRAIHKDPSELMDSSCKIWKHSSSLGMLFIF</sequence>
<reference evidence="1" key="2">
    <citation type="journal article" date="2015" name="Fish Shellfish Immunol.">
        <title>Early steps in the European eel (Anguilla anguilla)-Vibrio vulnificus interaction in the gills: Role of the RtxA13 toxin.</title>
        <authorList>
            <person name="Callol A."/>
            <person name="Pajuelo D."/>
            <person name="Ebbesson L."/>
            <person name="Teles M."/>
            <person name="MacKenzie S."/>
            <person name="Amaro C."/>
        </authorList>
    </citation>
    <scope>NUCLEOTIDE SEQUENCE</scope>
</reference>
<dbReference type="EMBL" id="GBXM01090323">
    <property type="protein sequence ID" value="JAH18254.1"/>
    <property type="molecule type" value="Transcribed_RNA"/>
</dbReference>
<protein>
    <submittedName>
        <fullName evidence="1">Uncharacterized protein</fullName>
    </submittedName>
</protein>
<proteinExistence type="predicted"/>
<dbReference type="InterPro" id="IPR027871">
    <property type="entry name" value="DUF4603"/>
</dbReference>